<accession>A0AC61SA02</accession>
<name>A0AC61SA02_9EURY</name>
<gene>
    <name evidence="1" type="ORF">C5S46_06055</name>
</gene>
<reference evidence="1" key="1">
    <citation type="submission" date="2018-09" db="EMBL/GenBank/DDBJ databases">
        <title>A genomic encyclopedia of anaerobic methanotrophic archaea.</title>
        <authorList>
            <person name="Skennerton C.T."/>
            <person name="Chadwick G.L."/>
            <person name="Laso-Perez R."/>
            <person name="Leu A.O."/>
            <person name="Speth D.R."/>
            <person name="Yu H."/>
            <person name="Morgan-Lang C."/>
            <person name="Hatzenpichler R."/>
            <person name="Goudeau D."/>
            <person name="Malmstrom R."/>
            <person name="Woyke T."/>
            <person name="Hallam S."/>
            <person name="Tyson G.W."/>
            <person name="Wegener G."/>
            <person name="Boetius A."/>
            <person name="Orphan V.J."/>
        </authorList>
    </citation>
    <scope>NUCLEOTIDE SEQUENCE</scope>
    <source>
        <strain evidence="1">CONS3730D10UFb2</strain>
    </source>
</reference>
<protein>
    <submittedName>
        <fullName evidence="1">Uncharacterized protein</fullName>
    </submittedName>
</protein>
<evidence type="ECO:0000313" key="2">
    <source>
        <dbReference type="Proteomes" id="UP000315423"/>
    </source>
</evidence>
<feature type="non-terminal residue" evidence="1">
    <location>
        <position position="1"/>
    </location>
</feature>
<dbReference type="Proteomes" id="UP000315423">
    <property type="component" value="Unassembled WGS sequence"/>
</dbReference>
<dbReference type="EMBL" id="QYBA01000204">
    <property type="protein sequence ID" value="TKY91382.1"/>
    <property type="molecule type" value="Genomic_DNA"/>
</dbReference>
<evidence type="ECO:0000313" key="1">
    <source>
        <dbReference type="EMBL" id="TKY91382.1"/>
    </source>
</evidence>
<comment type="caution">
    <text evidence="1">The sequence shown here is derived from an EMBL/GenBank/DDBJ whole genome shotgun (WGS) entry which is preliminary data.</text>
</comment>
<organism evidence="1 2">
    <name type="scientific">Candidatus Methanomarinus sp</name>
    <dbReference type="NCBI Taxonomy" id="3386244"/>
    <lineage>
        <taxon>Archaea</taxon>
        <taxon>Methanobacteriati</taxon>
        <taxon>Methanobacteriota</taxon>
        <taxon>Stenosarchaea group</taxon>
        <taxon>Methanomicrobia</taxon>
        <taxon>Methanosarcinales</taxon>
        <taxon>ANME-2 cluster</taxon>
        <taxon>Candidatus Methanocomedenaceae</taxon>
        <taxon>Candidatus Methanomarinus</taxon>
    </lineage>
</organism>
<proteinExistence type="predicted"/>
<sequence>TEMGEITGRLPLNVGVIFFDYKTALYATINASRKMLKGFEDEPAEQFLVNSEKIGSSIELTKKNKGNKKMKVENTTNFSSKYYRNFIVVNSSSVDKRNGYFKSFVYGEEVNLLNAFKLEKDDEVVIYTNHFDFEFLDSTARRLEIGYNNGKRISQSDLRGPRPYYLEEFSTVFDEIWGLFKTLTISQIKKIQSELAKLHLDWTGYENSEEFETQIENILINHGTHKWWDSVKDEHELLKQVCLDKTIFDILEFYTSILKLKSGCDTNE</sequence>